<evidence type="ECO:0000256" key="1">
    <source>
        <dbReference type="SAM" id="Phobius"/>
    </source>
</evidence>
<name>A0A5J9SIP4_9POAL</name>
<evidence type="ECO:0000313" key="2">
    <source>
        <dbReference type="EMBL" id="TVT98235.1"/>
    </source>
</evidence>
<keyword evidence="1" id="KW-1133">Transmembrane helix</keyword>
<keyword evidence="1" id="KW-0472">Membrane</keyword>
<keyword evidence="1" id="KW-0812">Transmembrane</keyword>
<protein>
    <submittedName>
        <fullName evidence="2">Uncharacterized protein</fullName>
    </submittedName>
</protein>
<dbReference type="Gramene" id="TVT98235">
    <property type="protein sequence ID" value="TVT98235"/>
    <property type="gene ID" value="EJB05_56454"/>
</dbReference>
<dbReference type="Proteomes" id="UP000324897">
    <property type="component" value="Unassembled WGS sequence"/>
</dbReference>
<feature type="transmembrane region" description="Helical" evidence="1">
    <location>
        <begin position="104"/>
        <end position="128"/>
    </location>
</feature>
<accession>A0A5J9SIP4</accession>
<comment type="caution">
    <text evidence="2">The sequence shown here is derived from an EMBL/GenBank/DDBJ whole genome shotgun (WGS) entry which is preliminary data.</text>
</comment>
<evidence type="ECO:0000313" key="3">
    <source>
        <dbReference type="Proteomes" id="UP000324897"/>
    </source>
</evidence>
<feature type="transmembrane region" description="Helical" evidence="1">
    <location>
        <begin position="134"/>
        <end position="156"/>
    </location>
</feature>
<sequence length="307" mass="32809">MEGDRRRRGATKDERHLLPRHNLHADDEEPIFPLDKETMISMLQTLSAFSLLCISVANVTASQHLDESKSPHLAAILVSLPYAFLPFGIAGLAAATAAKTRTHLVGCASGCLLGEVMYCVIAGGVVVAQGGANAWIVGGVTLVILVAAVLGWSFAFSYPKFLRCIWTSADTSQRQLCPSCRAAENSVVSPAVEGFTDLCLTCGASRQAVDTGVVTTSRNIDQEARDLVVIFSVAVIAVFAYIVYLHFKIDGPLWAAVVSCAAESPLFVVPLCMVPMLRDAFISIYAMGSPDSSRSDLNTRLLASENV</sequence>
<proteinExistence type="predicted"/>
<reference evidence="2 3" key="1">
    <citation type="journal article" date="2019" name="Sci. Rep.">
        <title>A high-quality genome of Eragrostis curvula grass provides insights into Poaceae evolution and supports new strategies to enhance forage quality.</title>
        <authorList>
            <person name="Carballo J."/>
            <person name="Santos B.A.C.M."/>
            <person name="Zappacosta D."/>
            <person name="Garbus I."/>
            <person name="Selva J.P."/>
            <person name="Gallo C.A."/>
            <person name="Diaz A."/>
            <person name="Albertini E."/>
            <person name="Caccamo M."/>
            <person name="Echenique V."/>
        </authorList>
    </citation>
    <scope>NUCLEOTIDE SEQUENCE [LARGE SCALE GENOMIC DNA]</scope>
    <source>
        <strain evidence="3">cv. Victoria</strain>
        <tissue evidence="2">Leaf</tissue>
    </source>
</reference>
<dbReference type="EMBL" id="RWGY01000885">
    <property type="protein sequence ID" value="TVT98235.1"/>
    <property type="molecule type" value="Genomic_DNA"/>
</dbReference>
<feature type="transmembrane region" description="Helical" evidence="1">
    <location>
        <begin position="253"/>
        <end position="277"/>
    </location>
</feature>
<keyword evidence="3" id="KW-1185">Reference proteome</keyword>
<organism evidence="2 3">
    <name type="scientific">Eragrostis curvula</name>
    <name type="common">weeping love grass</name>
    <dbReference type="NCBI Taxonomy" id="38414"/>
    <lineage>
        <taxon>Eukaryota</taxon>
        <taxon>Viridiplantae</taxon>
        <taxon>Streptophyta</taxon>
        <taxon>Embryophyta</taxon>
        <taxon>Tracheophyta</taxon>
        <taxon>Spermatophyta</taxon>
        <taxon>Magnoliopsida</taxon>
        <taxon>Liliopsida</taxon>
        <taxon>Poales</taxon>
        <taxon>Poaceae</taxon>
        <taxon>PACMAD clade</taxon>
        <taxon>Chloridoideae</taxon>
        <taxon>Eragrostideae</taxon>
        <taxon>Eragrostidinae</taxon>
        <taxon>Eragrostis</taxon>
    </lineage>
</organism>
<gene>
    <name evidence="2" type="ORF">EJB05_56454</name>
</gene>
<feature type="transmembrane region" description="Helical" evidence="1">
    <location>
        <begin position="40"/>
        <end position="61"/>
    </location>
</feature>
<feature type="transmembrane region" description="Helical" evidence="1">
    <location>
        <begin position="227"/>
        <end position="247"/>
    </location>
</feature>
<feature type="transmembrane region" description="Helical" evidence="1">
    <location>
        <begin position="73"/>
        <end position="97"/>
    </location>
</feature>
<dbReference type="AlphaFoldDB" id="A0A5J9SIP4"/>